<dbReference type="InterPro" id="IPR010982">
    <property type="entry name" value="Lambda_DNA-bd_dom_sf"/>
</dbReference>
<dbReference type="SUPFAM" id="SSF47413">
    <property type="entry name" value="lambda repressor-like DNA-binding domains"/>
    <property type="match status" value="1"/>
</dbReference>
<evidence type="ECO:0000313" key="2">
    <source>
        <dbReference type="Proteomes" id="UP000345266"/>
    </source>
</evidence>
<dbReference type="RefSeq" id="WP_186277970.1">
    <property type="nucleotide sequence ID" value="NZ_CABHNT010000046.1"/>
</dbReference>
<dbReference type="Proteomes" id="UP000345266">
    <property type="component" value="Unassembled WGS sequence"/>
</dbReference>
<organism evidence="1 2">
    <name type="scientific">Bifidobacterium longum subsp. infantis</name>
    <dbReference type="NCBI Taxonomy" id="1682"/>
    <lineage>
        <taxon>Bacteria</taxon>
        <taxon>Bacillati</taxon>
        <taxon>Actinomycetota</taxon>
        <taxon>Actinomycetes</taxon>
        <taxon>Bifidobacteriales</taxon>
        <taxon>Bifidobacteriaceae</taxon>
        <taxon>Bifidobacterium</taxon>
    </lineage>
</organism>
<dbReference type="EMBL" id="CABHNT010000046">
    <property type="protein sequence ID" value="VUX36794.1"/>
    <property type="molecule type" value="Genomic_DNA"/>
</dbReference>
<sequence length="269" mass="30581">MSVFGNQINLYREKRHLTFERLAQAISKGQERDYTKSFVQHVISGTKTNVSLSDVLLFSNALQVPPVLLLIDTMQPLHACHLPTFNGMLNYRAFRRLEEIFGRPSVYCDEYDDAELTVKTVEALEGLYNELKHQYASKGKLDEERLRLIEQGTPYGEGEVILGKGGNELLLKRLDSITQVGQTWELIILGRNALRKYGVDFPEDSSDPFAQSLAYPQFAKNGTAAYGYVRRTTSGDCFTEDPIIGPVIERFIRRNTAIMNARKNRQVRP</sequence>
<dbReference type="CDD" id="cd00093">
    <property type="entry name" value="HTH_XRE"/>
    <property type="match status" value="1"/>
</dbReference>
<name>A0A564VVV0_BIFLI</name>
<proteinExistence type="predicted"/>
<gene>
    <name evidence="1" type="ORF">BLJG463_02014</name>
</gene>
<dbReference type="Gene3D" id="1.10.260.40">
    <property type="entry name" value="lambda repressor-like DNA-binding domains"/>
    <property type="match status" value="1"/>
</dbReference>
<dbReference type="InterPro" id="IPR001387">
    <property type="entry name" value="Cro/C1-type_HTH"/>
</dbReference>
<reference evidence="1 2" key="1">
    <citation type="submission" date="2019-07" db="EMBL/GenBank/DDBJ databases">
        <authorList>
            <person name="Hibberd C M."/>
            <person name="Gehrig L. J."/>
            <person name="Chang H.-W."/>
            <person name="Venkatesh S."/>
        </authorList>
    </citation>
    <scope>NUCLEOTIDE SEQUENCE [LARGE SCALE GENOMIC DNA]</scope>
    <source>
        <strain evidence="1">Bifidobacterium_longum_subsp_infantis_JG_Bg463</strain>
    </source>
</reference>
<dbReference type="GO" id="GO:0003677">
    <property type="term" value="F:DNA binding"/>
    <property type="evidence" value="ECO:0007669"/>
    <property type="project" value="InterPro"/>
</dbReference>
<protein>
    <submittedName>
        <fullName evidence="1">Uncharacterized protein</fullName>
    </submittedName>
</protein>
<dbReference type="AlphaFoldDB" id="A0A564VVV0"/>
<accession>A0A564VVV0</accession>
<evidence type="ECO:0000313" key="1">
    <source>
        <dbReference type="EMBL" id="VUX36794.1"/>
    </source>
</evidence>